<reference evidence="2 3" key="1">
    <citation type="journal article" date="2015" name="Proc. Natl. Acad. Sci. U.S.A.">
        <title>The resurrection genome of Boea hygrometrica: A blueprint for survival of dehydration.</title>
        <authorList>
            <person name="Xiao L."/>
            <person name="Yang G."/>
            <person name="Zhang L."/>
            <person name="Yang X."/>
            <person name="Zhao S."/>
            <person name="Ji Z."/>
            <person name="Zhou Q."/>
            <person name="Hu M."/>
            <person name="Wang Y."/>
            <person name="Chen M."/>
            <person name="Xu Y."/>
            <person name="Jin H."/>
            <person name="Xiao X."/>
            <person name="Hu G."/>
            <person name="Bao F."/>
            <person name="Hu Y."/>
            <person name="Wan P."/>
            <person name="Li L."/>
            <person name="Deng X."/>
            <person name="Kuang T."/>
            <person name="Xiang C."/>
            <person name="Zhu J.K."/>
            <person name="Oliver M.J."/>
            <person name="He Y."/>
        </authorList>
    </citation>
    <scope>NUCLEOTIDE SEQUENCE [LARGE SCALE GENOMIC DNA]</scope>
    <source>
        <strain evidence="3">cv. XS01</strain>
    </source>
</reference>
<dbReference type="EMBL" id="KV011792">
    <property type="protein sequence ID" value="KZV26014.1"/>
    <property type="molecule type" value="Genomic_DNA"/>
</dbReference>
<dbReference type="AlphaFoldDB" id="A0A2Z7AVX1"/>
<sequence length="301" mass="33607">MAPSLIQNAMQINFDSVLSLSNECMVSMFKALESSGLRGFLGCSAAIYEKDLFAGIFDLPTEGLRSVNDLPANLINEVRRAFSESEELIKASCKKKEMKVEFRPLNENLDKAITAKAITAIHCGIMINWSIFLFDILNEMEETEEEDTDSEDTVSLSKRNWAAVCIDVIQFSIFSHLQPVGSTVNKCTDIVAITIVLSTDTVPTEVLDVVQHGQSIERFVDFFEKLSSDSSTSSSSTSSSDSYIHFSGRDDKKEEIVVVVRSLKMEEDLEVVEAVVNHLRKEVDHTEEEREEVLDLVVGFL</sequence>
<evidence type="ECO:0000256" key="1">
    <source>
        <dbReference type="SAM" id="Coils"/>
    </source>
</evidence>
<evidence type="ECO:0000313" key="2">
    <source>
        <dbReference type="EMBL" id="KZV26014.1"/>
    </source>
</evidence>
<feature type="coiled-coil region" evidence="1">
    <location>
        <begin position="269"/>
        <end position="296"/>
    </location>
</feature>
<keyword evidence="1" id="KW-0175">Coiled coil</keyword>
<accession>A0A2Z7AVX1</accession>
<evidence type="ECO:0000313" key="3">
    <source>
        <dbReference type="Proteomes" id="UP000250235"/>
    </source>
</evidence>
<organism evidence="2 3">
    <name type="scientific">Dorcoceras hygrometricum</name>
    <dbReference type="NCBI Taxonomy" id="472368"/>
    <lineage>
        <taxon>Eukaryota</taxon>
        <taxon>Viridiplantae</taxon>
        <taxon>Streptophyta</taxon>
        <taxon>Embryophyta</taxon>
        <taxon>Tracheophyta</taxon>
        <taxon>Spermatophyta</taxon>
        <taxon>Magnoliopsida</taxon>
        <taxon>eudicotyledons</taxon>
        <taxon>Gunneridae</taxon>
        <taxon>Pentapetalae</taxon>
        <taxon>asterids</taxon>
        <taxon>lamiids</taxon>
        <taxon>Lamiales</taxon>
        <taxon>Gesneriaceae</taxon>
        <taxon>Didymocarpoideae</taxon>
        <taxon>Trichosporeae</taxon>
        <taxon>Loxocarpinae</taxon>
        <taxon>Dorcoceras</taxon>
    </lineage>
</organism>
<gene>
    <name evidence="2" type="ORF">F511_03887</name>
</gene>
<protein>
    <submittedName>
        <fullName evidence="2">Uncharacterized protein</fullName>
    </submittedName>
</protein>
<name>A0A2Z7AVX1_9LAMI</name>
<proteinExistence type="predicted"/>
<dbReference type="Proteomes" id="UP000250235">
    <property type="component" value="Unassembled WGS sequence"/>
</dbReference>
<keyword evidence="3" id="KW-1185">Reference proteome</keyword>